<dbReference type="STRING" id="1742359.GCA_001439625_04365"/>
<dbReference type="InterPro" id="IPR015942">
    <property type="entry name" value="Asp/Glu/hydantoin_racemase"/>
</dbReference>
<protein>
    <submittedName>
        <fullName evidence="3">Aspartate/glutamate racemase family protein</fullName>
    </submittedName>
</protein>
<dbReference type="Gene3D" id="3.40.50.1860">
    <property type="match status" value="2"/>
</dbReference>
<proteinExistence type="inferred from homology"/>
<sequence length="240" mass="26820">MQKRSLGVIGGMGPMATSVFFEKVIENTVANADQEHINMVILNHATLPDRTDVIINQKEETFLNAVVKDIKLLETAGVENIAIPCNTSHFFYEQMQEMTSINIINMIDETCKKIHQKYGDQSKVAILATNGTVSSGIYRHGCLDYNMQLITPNEVYQEQVMNTIYNIKSDLAVDVNAIEQIIIDLVDKENCCCVILACTELSCLKLSDEVVKYCIDAMDVLVEKSIEYSGGQVKDPIKWG</sequence>
<dbReference type="PANTHER" id="PTHR21198:SF7">
    <property type="entry name" value="ASPARTATE-GLUTAMATE RACEMASE FAMILY"/>
    <property type="match status" value="1"/>
</dbReference>
<keyword evidence="2" id="KW-0413">Isomerase</keyword>
<evidence type="ECO:0000256" key="1">
    <source>
        <dbReference type="ARBA" id="ARBA00007847"/>
    </source>
</evidence>
<dbReference type="GO" id="GO:0047661">
    <property type="term" value="F:amino-acid racemase activity"/>
    <property type="evidence" value="ECO:0007669"/>
    <property type="project" value="InterPro"/>
</dbReference>
<dbReference type="OrthoDB" id="9803739at2"/>
<dbReference type="RefSeq" id="WP_057775599.1">
    <property type="nucleotide sequence ID" value="NZ_CP042593.1"/>
</dbReference>
<dbReference type="AlphaFoldDB" id="A0A5B8Z007"/>
<dbReference type="SUPFAM" id="SSF53681">
    <property type="entry name" value="Aspartate/glutamate racemase"/>
    <property type="match status" value="2"/>
</dbReference>
<organism evidence="3 4">
    <name type="scientific">Cytobacillus dafuensis</name>
    <name type="common">Bacillus dafuensis</name>
    <dbReference type="NCBI Taxonomy" id="1742359"/>
    <lineage>
        <taxon>Bacteria</taxon>
        <taxon>Bacillati</taxon>
        <taxon>Bacillota</taxon>
        <taxon>Bacilli</taxon>
        <taxon>Bacillales</taxon>
        <taxon>Bacillaceae</taxon>
        <taxon>Cytobacillus</taxon>
    </lineage>
</organism>
<dbReference type="InterPro" id="IPR001920">
    <property type="entry name" value="Asp/Glu_race"/>
</dbReference>
<dbReference type="EMBL" id="CP042593">
    <property type="protein sequence ID" value="QED46265.1"/>
    <property type="molecule type" value="Genomic_DNA"/>
</dbReference>
<gene>
    <name evidence="3" type="ORF">FSZ17_02625</name>
</gene>
<keyword evidence="4" id="KW-1185">Reference proteome</keyword>
<name>A0A5B8Z007_CYTDA</name>
<evidence type="ECO:0000256" key="2">
    <source>
        <dbReference type="ARBA" id="ARBA00023235"/>
    </source>
</evidence>
<dbReference type="InterPro" id="IPR004380">
    <property type="entry name" value="Asp_race"/>
</dbReference>
<dbReference type="Proteomes" id="UP000321555">
    <property type="component" value="Chromosome"/>
</dbReference>
<dbReference type="Pfam" id="PF01177">
    <property type="entry name" value="Asp_Glu_race"/>
    <property type="match status" value="1"/>
</dbReference>
<reference evidence="4" key="1">
    <citation type="submission" date="2019-08" db="EMBL/GenBank/DDBJ databases">
        <authorList>
            <person name="Zheng X."/>
        </authorList>
    </citation>
    <scope>NUCLEOTIDE SEQUENCE [LARGE SCALE GENOMIC DNA]</scope>
    <source>
        <strain evidence="4">FJAT-25496</strain>
    </source>
</reference>
<evidence type="ECO:0000313" key="4">
    <source>
        <dbReference type="Proteomes" id="UP000321555"/>
    </source>
</evidence>
<accession>A0A5B8Z007</accession>
<comment type="similarity">
    <text evidence="1">Belongs to the aspartate/glutamate racemases family.</text>
</comment>
<dbReference type="NCBIfam" id="TIGR00035">
    <property type="entry name" value="asp_race"/>
    <property type="match status" value="1"/>
</dbReference>
<dbReference type="KEGG" id="bda:FSZ17_02625"/>
<evidence type="ECO:0000313" key="3">
    <source>
        <dbReference type="EMBL" id="QED46265.1"/>
    </source>
</evidence>
<dbReference type="PANTHER" id="PTHR21198">
    <property type="entry name" value="GLUTAMATE RACEMASE"/>
    <property type="match status" value="1"/>
</dbReference>